<feature type="compositionally biased region" description="Polar residues" evidence="12">
    <location>
        <begin position="27"/>
        <end position="43"/>
    </location>
</feature>
<dbReference type="CDD" id="cd03692">
    <property type="entry name" value="mtIF2_IVc"/>
    <property type="match status" value="1"/>
</dbReference>
<dbReference type="InterPro" id="IPR000178">
    <property type="entry name" value="TF_IF2_bacterial-like"/>
</dbReference>
<protein>
    <recommendedName>
        <fullName evidence="3 9">Translation initiation factor IF-2</fullName>
    </recommendedName>
</protein>
<evidence type="ECO:0000256" key="5">
    <source>
        <dbReference type="ARBA" id="ARBA00022540"/>
    </source>
</evidence>
<dbReference type="NCBIfam" id="TIGR00231">
    <property type="entry name" value="small_GTP"/>
    <property type="match status" value="1"/>
</dbReference>
<evidence type="ECO:0000256" key="4">
    <source>
        <dbReference type="ARBA" id="ARBA00022490"/>
    </source>
</evidence>
<evidence type="ECO:0000259" key="13">
    <source>
        <dbReference type="PROSITE" id="PS51722"/>
    </source>
</evidence>
<dbReference type="GO" id="GO:0003924">
    <property type="term" value="F:GTPase activity"/>
    <property type="evidence" value="ECO:0007669"/>
    <property type="project" value="UniProtKB-UniRule"/>
</dbReference>
<keyword evidence="7 9" id="KW-0648">Protein biosynthesis</keyword>
<keyword evidence="4 9" id="KW-0963">Cytoplasm</keyword>
<dbReference type="InterPro" id="IPR053905">
    <property type="entry name" value="EF-G-like_DII"/>
</dbReference>
<dbReference type="SUPFAM" id="SSF52156">
    <property type="entry name" value="Initiation factor IF2/eIF5b, domain 3"/>
    <property type="match status" value="1"/>
</dbReference>
<evidence type="ECO:0000256" key="3">
    <source>
        <dbReference type="ARBA" id="ARBA00020675"/>
    </source>
</evidence>
<feature type="domain" description="Tr-type G" evidence="13">
    <location>
        <begin position="519"/>
        <end position="687"/>
    </location>
</feature>
<feature type="binding site" evidence="9">
    <location>
        <begin position="629"/>
        <end position="632"/>
    </location>
    <ligand>
        <name>GTP</name>
        <dbReference type="ChEBI" id="CHEBI:37565"/>
    </ligand>
</feature>
<dbReference type="CDD" id="cd01887">
    <property type="entry name" value="IF2_eIF5B"/>
    <property type="match status" value="1"/>
</dbReference>
<dbReference type="InterPro" id="IPR036925">
    <property type="entry name" value="TIF_IF2_dom3_sf"/>
</dbReference>
<dbReference type="FunFam" id="3.40.50.10050:FF:000001">
    <property type="entry name" value="Translation initiation factor IF-2"/>
    <property type="match status" value="1"/>
</dbReference>
<dbReference type="FunFam" id="2.40.30.10:FF:000007">
    <property type="entry name" value="Translation initiation factor IF-2"/>
    <property type="match status" value="1"/>
</dbReference>
<dbReference type="GO" id="GO:0003743">
    <property type="term" value="F:translation initiation factor activity"/>
    <property type="evidence" value="ECO:0007669"/>
    <property type="project" value="UniProtKB-UniRule"/>
</dbReference>
<dbReference type="SUPFAM" id="SSF52540">
    <property type="entry name" value="P-loop containing nucleoside triphosphate hydrolases"/>
    <property type="match status" value="1"/>
</dbReference>
<comment type="caution">
    <text evidence="9">Lacks conserved residue(s) required for the propagation of feature annotation.</text>
</comment>
<dbReference type="GO" id="GO:0005829">
    <property type="term" value="C:cytosol"/>
    <property type="evidence" value="ECO:0007669"/>
    <property type="project" value="TreeGrafter"/>
</dbReference>
<feature type="compositionally biased region" description="Low complexity" evidence="12">
    <location>
        <begin position="57"/>
        <end position="80"/>
    </location>
</feature>
<evidence type="ECO:0000256" key="2">
    <source>
        <dbReference type="ARBA" id="ARBA00007733"/>
    </source>
</evidence>
<dbReference type="PROSITE" id="PS01176">
    <property type="entry name" value="IF2"/>
    <property type="match status" value="1"/>
</dbReference>
<dbReference type="PROSITE" id="PS51722">
    <property type="entry name" value="G_TR_2"/>
    <property type="match status" value="1"/>
</dbReference>
<keyword evidence="15" id="KW-1185">Reference proteome</keyword>
<dbReference type="InterPro" id="IPR009000">
    <property type="entry name" value="Transl_B-barrel_sf"/>
</dbReference>
<dbReference type="InterPro" id="IPR013575">
    <property type="entry name" value="IF2_assoc_dom_bac"/>
</dbReference>
<dbReference type="PANTHER" id="PTHR43381:SF5">
    <property type="entry name" value="TR-TYPE G DOMAIN-CONTAINING PROTEIN"/>
    <property type="match status" value="1"/>
</dbReference>
<dbReference type="NCBIfam" id="TIGR00487">
    <property type="entry name" value="IF-2"/>
    <property type="match status" value="1"/>
</dbReference>
<comment type="function">
    <text evidence="9 10">One of the essential components for the initiation of protein synthesis. Protects formylmethionyl-tRNA from spontaneous hydrolysis and promotes its binding to the 30S ribosomal subunits. Also involved in the hydrolysis of GTP during the formation of the 70S ribosomal complex.</text>
</comment>
<organism evidence="14 15">
    <name type="scientific">Elstera cyanobacteriorum</name>
    <dbReference type="NCBI Taxonomy" id="2022747"/>
    <lineage>
        <taxon>Bacteria</taxon>
        <taxon>Pseudomonadati</taxon>
        <taxon>Pseudomonadota</taxon>
        <taxon>Alphaproteobacteria</taxon>
        <taxon>Rhodospirillales</taxon>
        <taxon>Rhodospirillaceae</taxon>
        <taxon>Elstera</taxon>
    </lineage>
</organism>
<dbReference type="InterPro" id="IPR000795">
    <property type="entry name" value="T_Tr_GTP-bd_dom"/>
</dbReference>
<evidence type="ECO:0000256" key="6">
    <source>
        <dbReference type="ARBA" id="ARBA00022741"/>
    </source>
</evidence>
<dbReference type="InterPro" id="IPR044145">
    <property type="entry name" value="IF2_II"/>
</dbReference>
<feature type="region of interest" description="Disordered" evidence="12">
    <location>
        <begin position="289"/>
        <end position="423"/>
    </location>
</feature>
<dbReference type="RefSeq" id="WP_094409625.1">
    <property type="nucleotide sequence ID" value="NZ_BMJZ01000002.1"/>
</dbReference>
<evidence type="ECO:0000256" key="10">
    <source>
        <dbReference type="RuleBase" id="RU000644"/>
    </source>
</evidence>
<keyword evidence="8 9" id="KW-0342">GTP-binding</keyword>
<evidence type="ECO:0000256" key="7">
    <source>
        <dbReference type="ARBA" id="ARBA00022917"/>
    </source>
</evidence>
<feature type="region of interest" description="Disordered" evidence="12">
    <location>
        <begin position="173"/>
        <end position="241"/>
    </location>
</feature>
<dbReference type="AlphaFoldDB" id="A0A255XM59"/>
<dbReference type="InterPro" id="IPR004161">
    <property type="entry name" value="EFTu-like_2"/>
</dbReference>
<dbReference type="Proteomes" id="UP000216361">
    <property type="component" value="Unassembled WGS sequence"/>
</dbReference>
<evidence type="ECO:0000256" key="9">
    <source>
        <dbReference type="HAMAP-Rule" id="MF_00100"/>
    </source>
</evidence>
<dbReference type="InterPro" id="IPR006847">
    <property type="entry name" value="IF2_N"/>
</dbReference>
<gene>
    <name evidence="9" type="primary">infB</name>
    <name evidence="14" type="ORF">CHR90_13955</name>
</gene>
<dbReference type="HAMAP" id="MF_00100_B">
    <property type="entry name" value="IF_2_B"/>
    <property type="match status" value="1"/>
</dbReference>
<reference evidence="14 15" key="1">
    <citation type="submission" date="2017-07" db="EMBL/GenBank/DDBJ databases">
        <title>Elstera cyanobacteriorum sp. nov., a novel bacterium isolated from cyanobacterial aggregates in a eutrophic lake.</title>
        <authorList>
            <person name="Cai H."/>
        </authorList>
    </citation>
    <scope>NUCLEOTIDE SEQUENCE [LARGE SCALE GENOMIC DNA]</scope>
    <source>
        <strain evidence="14 15">TH019</strain>
    </source>
</reference>
<keyword evidence="6 9" id="KW-0547">Nucleotide-binding</keyword>
<evidence type="ECO:0000256" key="8">
    <source>
        <dbReference type="ARBA" id="ARBA00023134"/>
    </source>
</evidence>
<dbReference type="Pfam" id="PF11987">
    <property type="entry name" value="IF-2"/>
    <property type="match status" value="1"/>
</dbReference>
<feature type="compositionally biased region" description="Polar residues" evidence="12">
    <location>
        <begin position="398"/>
        <end position="408"/>
    </location>
</feature>
<dbReference type="OrthoDB" id="9811804at2"/>
<evidence type="ECO:0000256" key="1">
    <source>
        <dbReference type="ARBA" id="ARBA00004496"/>
    </source>
</evidence>
<dbReference type="InterPro" id="IPR027417">
    <property type="entry name" value="P-loop_NTPase"/>
</dbReference>
<dbReference type="Pfam" id="PF04760">
    <property type="entry name" value="IF2_N"/>
    <property type="match status" value="1"/>
</dbReference>
<feature type="compositionally biased region" description="Low complexity" evidence="12">
    <location>
        <begin position="373"/>
        <end position="385"/>
    </location>
</feature>
<evidence type="ECO:0000256" key="12">
    <source>
        <dbReference type="SAM" id="MobiDB-lite"/>
    </source>
</evidence>
<dbReference type="Pfam" id="PF22042">
    <property type="entry name" value="EF-G_D2"/>
    <property type="match status" value="1"/>
</dbReference>
<dbReference type="Pfam" id="PF00009">
    <property type="entry name" value="GTP_EFTU"/>
    <property type="match status" value="1"/>
</dbReference>
<dbReference type="InterPro" id="IPR015760">
    <property type="entry name" value="TIF_IF2"/>
</dbReference>
<accession>A0A255XM59</accession>
<dbReference type="PANTHER" id="PTHR43381">
    <property type="entry name" value="TRANSLATION INITIATION FACTOR IF-2-RELATED"/>
    <property type="match status" value="1"/>
</dbReference>
<comment type="caution">
    <text evidence="14">The sequence shown here is derived from an EMBL/GenBank/DDBJ whole genome shotgun (WGS) entry which is preliminary data.</text>
</comment>
<evidence type="ECO:0000313" key="14">
    <source>
        <dbReference type="EMBL" id="OYQ18063.1"/>
    </source>
</evidence>
<keyword evidence="5 9" id="KW-0396">Initiation factor</keyword>
<comment type="subcellular location">
    <subcellularLocation>
        <location evidence="1 9 11">Cytoplasm</location>
    </subcellularLocation>
</comment>
<dbReference type="Gene3D" id="3.40.50.300">
    <property type="entry name" value="P-loop containing nucleotide triphosphate hydrolases"/>
    <property type="match status" value="1"/>
</dbReference>
<feature type="region of interest" description="Disordered" evidence="12">
    <location>
        <begin position="1"/>
        <end position="86"/>
    </location>
</feature>
<dbReference type="Pfam" id="PF08364">
    <property type="entry name" value="IF2_assoc"/>
    <property type="match status" value="1"/>
</dbReference>
<dbReference type="SUPFAM" id="SSF50447">
    <property type="entry name" value="Translation proteins"/>
    <property type="match status" value="2"/>
</dbReference>
<dbReference type="InterPro" id="IPR005225">
    <property type="entry name" value="Small_GTP-bd"/>
</dbReference>
<dbReference type="FunFam" id="2.40.30.10:FF:000008">
    <property type="entry name" value="Translation initiation factor IF-2"/>
    <property type="match status" value="1"/>
</dbReference>
<name>A0A255XM59_9PROT</name>
<feature type="compositionally biased region" description="Low complexity" evidence="12">
    <location>
        <begin position="321"/>
        <end position="333"/>
    </location>
</feature>
<dbReference type="GO" id="GO:0005525">
    <property type="term" value="F:GTP binding"/>
    <property type="evidence" value="ECO:0007669"/>
    <property type="project" value="UniProtKB-KW"/>
</dbReference>
<dbReference type="CDD" id="cd03702">
    <property type="entry name" value="IF2_mtIF2_II"/>
    <property type="match status" value="1"/>
</dbReference>
<dbReference type="Gene3D" id="2.40.30.10">
    <property type="entry name" value="Translation factors"/>
    <property type="match status" value="2"/>
</dbReference>
<dbReference type="Gene3D" id="3.40.50.10050">
    <property type="entry name" value="Translation initiation factor IF- 2, domain 3"/>
    <property type="match status" value="1"/>
</dbReference>
<feature type="compositionally biased region" description="Basic and acidic residues" evidence="12">
    <location>
        <begin position="289"/>
        <end position="320"/>
    </location>
</feature>
<dbReference type="InterPro" id="IPR023115">
    <property type="entry name" value="TIF_IF2_dom3"/>
</dbReference>
<dbReference type="FunFam" id="3.40.50.300:FF:000019">
    <property type="entry name" value="Translation initiation factor IF-2"/>
    <property type="match status" value="1"/>
</dbReference>
<comment type="similarity">
    <text evidence="2 9 10">Belongs to the TRAFAC class translation factor GTPase superfamily. Classic translation factor GTPase family. IF-2 subfamily.</text>
</comment>
<dbReference type="EMBL" id="NOXS01000033">
    <property type="protein sequence ID" value="OYQ18063.1"/>
    <property type="molecule type" value="Genomic_DNA"/>
</dbReference>
<proteinExistence type="inferred from homology"/>
<feature type="binding site" evidence="9">
    <location>
        <begin position="528"/>
        <end position="535"/>
    </location>
    <ligand>
        <name>GTP</name>
        <dbReference type="ChEBI" id="CHEBI:37565"/>
    </ligand>
</feature>
<evidence type="ECO:0000313" key="15">
    <source>
        <dbReference type="Proteomes" id="UP000216361"/>
    </source>
</evidence>
<feature type="binding site" evidence="9">
    <location>
        <begin position="575"/>
        <end position="579"/>
    </location>
    <ligand>
        <name>GTP</name>
        <dbReference type="ChEBI" id="CHEBI:37565"/>
    </ligand>
</feature>
<evidence type="ECO:0000256" key="11">
    <source>
        <dbReference type="RuleBase" id="RU000645"/>
    </source>
</evidence>
<sequence length="1020" mass="108719">MTNENEQNGKKPLTLSRGKLELKKPVETQQVRQSFSHGRSKTVQVEVKKKRVHSDAPEAAAAPAAAAPAPAAVAAALSATPPAPAPLKPVVPPVAVEAPKPAPVVVEAPTPVAPEPAPVPVPTPAVEAPKVEVPPVTVQAGPATGTVPLGTASRPAATAAAAAAAPAPVVAPVAAPAARPTPVPPASVAPDRMGNRGGRVVTPPQKVAPPPQQRPAAGGSNNNQGNRRPQALRTLTEEERAHRLRVLQEAQKRAEEDAKRAAEEAVRRAAEEVERQKREAEEAVIRAAEEEVRKKREAEEAVVRAEQDARRKVEQEEAARRAAANPAPGGVVREGAVNRVAIPTTIPTGARTDDDEDGASRNRRSGGGGAAPGGAKRPAPAAPRRGAGDDRRRGGKITVNQALDSGDQSRMRSMASMRRAREKERLRMLQRQQDKVLREVIIPDAITVQELASRMAERGGEVIKALMRMGVMATINQTIDGDTAELIVQEFGHTPKRASDSDVEIGLRGEEDRAEELLPRAPVVTVMGHVDHGKTSLLDALRSTDVAGREAGGITQHIGAYQVKLESGAQITFIDTPGHEAFTEMRARGANVTDIVVLVVAADDGIMPQTVEAIQHAKAANVPIVVAINKIDKPAANVAKVHNELLAHELVVEALGGDVIAIEVSAKARTNLDKLEEAILLQAEILELTANPNRPAEGIIVEAKLDRGRGSVATCLIQRGTLRVGDIFVAGSEWGRVRALVNDKGEQVREAGPSVPVEVLGLQGTPMAGDEMVVVDSEARARDVVQYRQQRRRDAEAKRGVRGTVEQMLSQIAAGEAKELPLVIKSDVQGSLEAIIASISRLSTDEVATRILSSGVGAISESDVTLARASGAMIIAFNVRANAQAREMARRDGVDIRYYSIIYNVVDDVKAALSGMLAPEMRENFLGYAEIREVFNTSKVGNVAGCMVTEGLVKRGNKVRLLRDNVVIHEGTLKTLRRFKDEVKEVKSGFECGMAFENYNDIKVGDVIECFEIVEEARSL</sequence>
<dbReference type="Pfam" id="PF03144">
    <property type="entry name" value="GTP_EFTU_D2"/>
    <property type="match status" value="1"/>
</dbReference>